<dbReference type="SUPFAM" id="SSF49899">
    <property type="entry name" value="Concanavalin A-like lectins/glucanases"/>
    <property type="match status" value="1"/>
</dbReference>
<proteinExistence type="predicted"/>
<name>A0A6J5NAC8_9CAUD</name>
<evidence type="ECO:0000313" key="1">
    <source>
        <dbReference type="EMBL" id="CAB4155016.1"/>
    </source>
</evidence>
<evidence type="ECO:0008006" key="2">
    <source>
        <dbReference type="Google" id="ProtNLM"/>
    </source>
</evidence>
<sequence length="441" mass="45861">MRLSLGLGIQRTKISAFVSAAINLLFSDGLDALDSRITFTRSTTGTRFNKSGLIETVAINAPRFDYNPVTLAPMGLLVEEQRANLMTYSADFTNAIWAIGDNGGAVVTADTDTAPDGTVSADTLNDNNASAILGRKNGIATTSGTSVYTASIFIKKNTSNCASIRVQLSGGTAVTGELVVNTATGAAQWRTGVSGTSFTSTQINNGWFRYSVSITDNASSNNSLSVEVRPAFASTYSPTIDLAATGSIFAWGGQVEVGSFATSYIPTTTVSVTRAADLAVMTGTSFSNWYSQSAGTFIIEFQSITNGKNSTGGNGFLFLYDIDNASTNNITLIASNGYGPGVESTIADAGVNQAVMRSSVALADGLTKKHALAYAANDFAACVNGGAVLTDTSGTVPSGMTRLTLGAQNATVGVNNFTGYIQRIAHHSRRLSNAELQSITA</sequence>
<protein>
    <recommendedName>
        <fullName evidence="2">Concanavalin A-like lectin/glucanases superfamily</fullName>
    </recommendedName>
</protein>
<gene>
    <name evidence="1" type="ORF">UFOVP653_59</name>
</gene>
<organism evidence="1">
    <name type="scientific">uncultured Caudovirales phage</name>
    <dbReference type="NCBI Taxonomy" id="2100421"/>
    <lineage>
        <taxon>Viruses</taxon>
        <taxon>Duplodnaviria</taxon>
        <taxon>Heunggongvirae</taxon>
        <taxon>Uroviricota</taxon>
        <taxon>Caudoviricetes</taxon>
        <taxon>Peduoviridae</taxon>
        <taxon>Maltschvirus</taxon>
        <taxon>Maltschvirus maltsch</taxon>
    </lineage>
</organism>
<accession>A0A6J5NAC8</accession>
<reference evidence="1" key="1">
    <citation type="submission" date="2020-04" db="EMBL/GenBank/DDBJ databases">
        <authorList>
            <person name="Chiriac C."/>
            <person name="Salcher M."/>
            <person name="Ghai R."/>
            <person name="Kavagutti S V."/>
        </authorList>
    </citation>
    <scope>NUCLEOTIDE SEQUENCE</scope>
</reference>
<dbReference type="EMBL" id="LR796613">
    <property type="protein sequence ID" value="CAB4155016.1"/>
    <property type="molecule type" value="Genomic_DNA"/>
</dbReference>
<dbReference type="InterPro" id="IPR013320">
    <property type="entry name" value="ConA-like_dom_sf"/>
</dbReference>